<reference evidence="5 6" key="1">
    <citation type="journal article" date="2017" name="BMC Genomics">
        <title>Comparative genomic and phylogenomic analyses of the Bifidobacteriaceae family.</title>
        <authorList>
            <person name="Lugli G.A."/>
            <person name="Milani C."/>
            <person name="Turroni F."/>
            <person name="Duranti S."/>
            <person name="Mancabelli L."/>
            <person name="Mangifesta M."/>
            <person name="Ferrario C."/>
            <person name="Modesto M."/>
            <person name="Mattarelli P."/>
            <person name="Jiri K."/>
            <person name="van Sinderen D."/>
            <person name="Ventura M."/>
        </authorList>
    </citation>
    <scope>NUCLEOTIDE SEQUENCE [LARGE SCALE GENOMIC DNA]</scope>
    <source>
        <strain evidence="5 6">LMG 28769</strain>
    </source>
</reference>
<dbReference type="CDD" id="cd06267">
    <property type="entry name" value="PBP1_LacI_sugar_binding-like"/>
    <property type="match status" value="1"/>
</dbReference>
<keyword evidence="3" id="KW-0804">Transcription</keyword>
<dbReference type="Gene3D" id="1.10.260.40">
    <property type="entry name" value="lambda repressor-like DNA-binding domains"/>
    <property type="match status" value="1"/>
</dbReference>
<dbReference type="SUPFAM" id="SSF47413">
    <property type="entry name" value="lambda repressor-like DNA-binding domains"/>
    <property type="match status" value="1"/>
</dbReference>
<evidence type="ECO:0000256" key="3">
    <source>
        <dbReference type="ARBA" id="ARBA00023163"/>
    </source>
</evidence>
<dbReference type="GO" id="GO:0003700">
    <property type="term" value="F:DNA-binding transcription factor activity"/>
    <property type="evidence" value="ECO:0007669"/>
    <property type="project" value="TreeGrafter"/>
</dbReference>
<dbReference type="RefSeq" id="WP_094695088.1">
    <property type="nucleotide sequence ID" value="NZ_JBDNSG010000015.1"/>
</dbReference>
<dbReference type="CDD" id="cd01392">
    <property type="entry name" value="HTH_LacI"/>
    <property type="match status" value="1"/>
</dbReference>
<dbReference type="PROSITE" id="PS50932">
    <property type="entry name" value="HTH_LACI_2"/>
    <property type="match status" value="1"/>
</dbReference>
<dbReference type="SMART" id="SM00354">
    <property type="entry name" value="HTH_LACI"/>
    <property type="match status" value="1"/>
</dbReference>
<feature type="domain" description="HTH lacI-type" evidence="4">
    <location>
        <begin position="8"/>
        <end position="62"/>
    </location>
</feature>
<evidence type="ECO:0000256" key="2">
    <source>
        <dbReference type="ARBA" id="ARBA00023125"/>
    </source>
</evidence>
<evidence type="ECO:0000256" key="1">
    <source>
        <dbReference type="ARBA" id="ARBA00023015"/>
    </source>
</evidence>
<dbReference type="PROSITE" id="PS00356">
    <property type="entry name" value="HTH_LACI_1"/>
    <property type="match status" value="1"/>
</dbReference>
<dbReference type="InterPro" id="IPR046335">
    <property type="entry name" value="LacI/GalR-like_sensor"/>
</dbReference>
<evidence type="ECO:0000259" key="4">
    <source>
        <dbReference type="PROSITE" id="PS50932"/>
    </source>
</evidence>
<accession>A0A261G152</accession>
<comment type="caution">
    <text evidence="5">The sequence shown here is derived from an EMBL/GenBank/DDBJ whole genome shotgun (WGS) entry which is preliminary data.</text>
</comment>
<dbReference type="InterPro" id="IPR000843">
    <property type="entry name" value="HTH_LacI"/>
</dbReference>
<organism evidence="5 6">
    <name type="scientific">Bifidobacterium aquikefiri</name>
    <dbReference type="NCBI Taxonomy" id="1653207"/>
    <lineage>
        <taxon>Bacteria</taxon>
        <taxon>Bacillati</taxon>
        <taxon>Actinomycetota</taxon>
        <taxon>Actinomycetes</taxon>
        <taxon>Bifidobacteriales</taxon>
        <taxon>Bifidobacteriaceae</taxon>
        <taxon>Bifidobacterium</taxon>
    </lineage>
</organism>
<dbReference type="Gene3D" id="3.40.50.2300">
    <property type="match status" value="2"/>
</dbReference>
<dbReference type="Proteomes" id="UP000216451">
    <property type="component" value="Unassembled WGS sequence"/>
</dbReference>
<dbReference type="OrthoDB" id="1938857at2"/>
<dbReference type="PANTHER" id="PTHR30146">
    <property type="entry name" value="LACI-RELATED TRANSCRIPTIONAL REPRESSOR"/>
    <property type="match status" value="1"/>
</dbReference>
<keyword evidence="2" id="KW-0238">DNA-binding</keyword>
<evidence type="ECO:0000313" key="5">
    <source>
        <dbReference type="EMBL" id="OZG65147.1"/>
    </source>
</evidence>
<protein>
    <submittedName>
        <fullName evidence="5">Bacterial regulatory protein, LacI family</fullName>
    </submittedName>
</protein>
<name>A0A261G152_9BIFI</name>
<dbReference type="AlphaFoldDB" id="A0A261G152"/>
<dbReference type="GO" id="GO:0000976">
    <property type="term" value="F:transcription cis-regulatory region binding"/>
    <property type="evidence" value="ECO:0007669"/>
    <property type="project" value="TreeGrafter"/>
</dbReference>
<sequence>MNSERNRVTISDVAKASGVSNSAVSYALNGKAGVSSDTRQQVLAVAQRMGWRPNSAAKALSDAATHSVGMILTYAMSVLSVESYTTELMAGLTAELERKGYSLLIRSSSSHEYELTVLQEWIASGAVDAVLVLNVELNDPRISLLQSQHRIPALALCNPMFSQGLPSLSSNESDAAHLIIDYLHELGHTRIARVAGPERLGHTFIRDNAFMEEAAALGLQYSCLHADYSPEDGLRCTKRLLSLPHAPTAIVYDNDVMALSALKASNDMGIAVPEALSIVSWDDSFMCEVSVPSITALNRNVVGTGRLAAQLILQLIEGKDVDSVSETDNELVFRESSGPVHK</sequence>
<evidence type="ECO:0000313" key="6">
    <source>
        <dbReference type="Proteomes" id="UP000216451"/>
    </source>
</evidence>
<dbReference type="GeneID" id="98296529"/>
<keyword evidence="6" id="KW-1185">Reference proteome</keyword>
<dbReference type="InterPro" id="IPR010982">
    <property type="entry name" value="Lambda_DNA-bd_dom_sf"/>
</dbReference>
<dbReference type="SUPFAM" id="SSF53822">
    <property type="entry name" value="Periplasmic binding protein-like I"/>
    <property type="match status" value="1"/>
</dbReference>
<keyword evidence="1" id="KW-0805">Transcription regulation</keyword>
<dbReference type="PANTHER" id="PTHR30146:SF155">
    <property type="entry name" value="ALANINE RACEMASE"/>
    <property type="match status" value="1"/>
</dbReference>
<dbReference type="Pfam" id="PF00356">
    <property type="entry name" value="LacI"/>
    <property type="match status" value="1"/>
</dbReference>
<dbReference type="Pfam" id="PF13377">
    <property type="entry name" value="Peripla_BP_3"/>
    <property type="match status" value="1"/>
</dbReference>
<gene>
    <name evidence="5" type="ORF">BAQU_1887</name>
</gene>
<proteinExistence type="predicted"/>
<dbReference type="EMBL" id="MWXA01000009">
    <property type="protein sequence ID" value="OZG65147.1"/>
    <property type="molecule type" value="Genomic_DNA"/>
</dbReference>
<dbReference type="InterPro" id="IPR028082">
    <property type="entry name" value="Peripla_BP_I"/>
</dbReference>